<sequence>MASSKQARMFPIILDISKLNEIIEILKQYRFPEAKWFEFGLNLGLIHPTLEAIDANHRGNTSRCLMECLSKWLSKAHHPTWQTLASALRKIEQKTVAENIEKIMVDPASQLLQYYSSRISGATLSEESVDLLHTEGLISEETLREVKSCGYTLTDDAMREVYTAVAYDHNKLKSFASILLRSTGTVSIAIDLMRDCEDIFDAENSTSGCDTHNESSIVAPISVEESSVKVTSKPATEFEFQISEHYNFDEMRGKFGTFYFKVTRLVSHTIRVNQLEDFIEFVDDCFPELGPNLTSVATVKDVMKVVRTKCNVINIAPAKEVVSFYSITEAKPLISDYSATLDEFCHKLKLQFLLNNKLSISDFLVCETIEFVLDWDPAEHLLNDIRRLMEKAFQGLSRRIIVKSMHKGNSIIIICGAPTHLMNALQLRARDNLTVLQEEFALMRLKIGYCTVYDRTVRNKELKSAAEGIKMCEGELEKLNLYHNDKKGLLDDQASQFIPLKQKQEFINTTMQTAGFKIKKIEREKAANTKRRMLLRETEHLQSTLRIRISRKEVLQDNEKEIGELQESISSISIKLLEMQTSNSFNKKKSAHNIAQSTQTVLSSNGSICEAQDDYNDIISFKKGELLQLSTNGHEVQSLETGQKSAVPMKYIGYSRVELLYLFQFAVTKEGLSLLPTLLDDDKKAEYFVQKITNDSTLLQSLRELITKDKLFMASYNFEAQTSNFLTLKKGEVLEVVKYNEDSEWWYMHSLYTDNKGYVLINYIIPIQGKCSPM</sequence>
<dbReference type="CDD" id="cd01670">
    <property type="entry name" value="Death"/>
    <property type="match status" value="1"/>
</dbReference>
<dbReference type="GeneID" id="109584988"/>
<dbReference type="GO" id="GO:0007165">
    <property type="term" value="P:signal transduction"/>
    <property type="evidence" value="ECO:0007669"/>
    <property type="project" value="InterPro"/>
</dbReference>
<dbReference type="Pfam" id="PF00531">
    <property type="entry name" value="Death"/>
    <property type="match status" value="1"/>
</dbReference>
<dbReference type="Proteomes" id="UP000007879">
    <property type="component" value="Unassembled WGS sequence"/>
</dbReference>
<feature type="domain" description="Death" evidence="4">
    <location>
        <begin position="34"/>
        <end position="104"/>
    </location>
</feature>
<proteinExistence type="predicted"/>
<dbReference type="SUPFAM" id="SSF50044">
    <property type="entry name" value="SH3-domain"/>
    <property type="match status" value="1"/>
</dbReference>
<evidence type="ECO:0008006" key="7">
    <source>
        <dbReference type="Google" id="ProtNLM"/>
    </source>
</evidence>
<dbReference type="Gene3D" id="1.10.533.10">
    <property type="entry name" value="Death Domain, Fas"/>
    <property type="match status" value="1"/>
</dbReference>
<accession>A0AAN0JIG0</accession>
<evidence type="ECO:0000313" key="5">
    <source>
        <dbReference type="EnsemblMetazoa" id="XP_019856458.1"/>
    </source>
</evidence>
<dbReference type="RefSeq" id="XP_019856458.1">
    <property type="nucleotide sequence ID" value="XM_020000899.1"/>
</dbReference>
<dbReference type="KEGG" id="aqu:109584988"/>
<evidence type="ECO:0000256" key="1">
    <source>
        <dbReference type="ARBA" id="ARBA00022443"/>
    </source>
</evidence>
<feature type="domain" description="SH3" evidence="3">
    <location>
        <begin position="707"/>
        <end position="769"/>
    </location>
</feature>
<protein>
    <recommendedName>
        <fullName evidence="7">Death domain-containing protein</fullName>
    </recommendedName>
</protein>
<evidence type="ECO:0000256" key="2">
    <source>
        <dbReference type="PROSITE-ProRule" id="PRU00192"/>
    </source>
</evidence>
<keyword evidence="1 2" id="KW-0728">SH3 domain</keyword>
<keyword evidence="6" id="KW-1185">Reference proteome</keyword>
<dbReference type="SUPFAM" id="SSF47986">
    <property type="entry name" value="DEATH domain"/>
    <property type="match status" value="1"/>
</dbReference>
<dbReference type="Gene3D" id="2.30.30.40">
    <property type="entry name" value="SH3 Domains"/>
    <property type="match status" value="1"/>
</dbReference>
<dbReference type="InterPro" id="IPR011029">
    <property type="entry name" value="DEATH-like_dom_sf"/>
</dbReference>
<evidence type="ECO:0000313" key="6">
    <source>
        <dbReference type="Proteomes" id="UP000007879"/>
    </source>
</evidence>
<dbReference type="PROSITE" id="PS50002">
    <property type="entry name" value="SH3"/>
    <property type="match status" value="1"/>
</dbReference>
<dbReference type="AlphaFoldDB" id="A0AAN0JIG0"/>
<dbReference type="InterPro" id="IPR001452">
    <property type="entry name" value="SH3_domain"/>
</dbReference>
<name>A0AAN0JIG0_AMPQE</name>
<evidence type="ECO:0000259" key="3">
    <source>
        <dbReference type="PROSITE" id="PS50002"/>
    </source>
</evidence>
<dbReference type="PROSITE" id="PS50017">
    <property type="entry name" value="DEATH_DOMAIN"/>
    <property type="match status" value="1"/>
</dbReference>
<dbReference type="Pfam" id="PF00018">
    <property type="entry name" value="SH3_1"/>
    <property type="match status" value="1"/>
</dbReference>
<dbReference type="EnsemblMetazoa" id="XM_020000899.1">
    <property type="protein sequence ID" value="XP_019856458.1"/>
    <property type="gene ID" value="LOC109584988"/>
</dbReference>
<evidence type="ECO:0000259" key="4">
    <source>
        <dbReference type="PROSITE" id="PS50017"/>
    </source>
</evidence>
<dbReference type="InterPro" id="IPR000488">
    <property type="entry name" value="Death_dom"/>
</dbReference>
<dbReference type="SMART" id="SM00326">
    <property type="entry name" value="SH3"/>
    <property type="match status" value="1"/>
</dbReference>
<dbReference type="InterPro" id="IPR036028">
    <property type="entry name" value="SH3-like_dom_sf"/>
</dbReference>
<reference evidence="6" key="1">
    <citation type="journal article" date="2010" name="Nature">
        <title>The Amphimedon queenslandica genome and the evolution of animal complexity.</title>
        <authorList>
            <person name="Srivastava M."/>
            <person name="Simakov O."/>
            <person name="Chapman J."/>
            <person name="Fahey B."/>
            <person name="Gauthier M.E."/>
            <person name="Mitros T."/>
            <person name="Richards G.S."/>
            <person name="Conaco C."/>
            <person name="Dacre M."/>
            <person name="Hellsten U."/>
            <person name="Larroux C."/>
            <person name="Putnam N.H."/>
            <person name="Stanke M."/>
            <person name="Adamska M."/>
            <person name="Darling A."/>
            <person name="Degnan S.M."/>
            <person name="Oakley T.H."/>
            <person name="Plachetzki D.C."/>
            <person name="Zhai Y."/>
            <person name="Adamski M."/>
            <person name="Calcino A."/>
            <person name="Cummins S.F."/>
            <person name="Goodstein D.M."/>
            <person name="Harris C."/>
            <person name="Jackson D.J."/>
            <person name="Leys S.P."/>
            <person name="Shu S."/>
            <person name="Woodcroft B.J."/>
            <person name="Vervoort M."/>
            <person name="Kosik K.S."/>
            <person name="Manning G."/>
            <person name="Degnan B.M."/>
            <person name="Rokhsar D.S."/>
        </authorList>
    </citation>
    <scope>NUCLEOTIDE SEQUENCE [LARGE SCALE GENOMIC DNA]</scope>
</reference>
<reference evidence="5" key="2">
    <citation type="submission" date="2024-06" db="UniProtKB">
        <authorList>
            <consortium name="EnsemblMetazoa"/>
        </authorList>
    </citation>
    <scope>IDENTIFICATION</scope>
</reference>
<organism evidence="5 6">
    <name type="scientific">Amphimedon queenslandica</name>
    <name type="common">Sponge</name>
    <dbReference type="NCBI Taxonomy" id="400682"/>
    <lineage>
        <taxon>Eukaryota</taxon>
        <taxon>Metazoa</taxon>
        <taxon>Porifera</taxon>
        <taxon>Demospongiae</taxon>
        <taxon>Heteroscleromorpha</taxon>
        <taxon>Haplosclerida</taxon>
        <taxon>Niphatidae</taxon>
        <taxon>Amphimedon</taxon>
    </lineage>
</organism>